<dbReference type="EMBL" id="FQYN01000007">
    <property type="protein sequence ID" value="SHJ52058.1"/>
    <property type="molecule type" value="Genomic_DNA"/>
</dbReference>
<proteinExistence type="predicted"/>
<dbReference type="STRING" id="1121955.SAMN02745146_3332"/>
<evidence type="ECO:0000256" key="1">
    <source>
        <dbReference type="SAM" id="SignalP"/>
    </source>
</evidence>
<keyword evidence="1" id="KW-0732">Signal</keyword>
<dbReference type="RefSeq" id="WP_073111265.1">
    <property type="nucleotide sequence ID" value="NZ_FQYN01000007.1"/>
</dbReference>
<reference evidence="2 3" key="1">
    <citation type="submission" date="2016-11" db="EMBL/GenBank/DDBJ databases">
        <authorList>
            <person name="Jaros S."/>
            <person name="Januszkiewicz K."/>
            <person name="Wedrychowicz H."/>
        </authorList>
    </citation>
    <scope>NUCLEOTIDE SEQUENCE [LARGE SCALE GENOMIC DNA]</scope>
    <source>
        <strain evidence="2 3">DSM 21074</strain>
    </source>
</reference>
<dbReference type="AlphaFoldDB" id="A0A1M6JZI1"/>
<evidence type="ECO:0000313" key="3">
    <source>
        <dbReference type="Proteomes" id="UP000184418"/>
    </source>
</evidence>
<sequence length="81" mass="8252">MKNALLALTLFAFIGTAAAHDGKDEKGKKSKKEACPTAMKASCSKEGTTAATPSCCMKKGAKTAAVKSAETMPAAPAFKSL</sequence>
<evidence type="ECO:0000313" key="2">
    <source>
        <dbReference type="EMBL" id="SHJ52058.1"/>
    </source>
</evidence>
<feature type="signal peptide" evidence="1">
    <location>
        <begin position="1"/>
        <end position="19"/>
    </location>
</feature>
<feature type="chain" id="PRO_5009918838" evidence="1">
    <location>
        <begin position="20"/>
        <end position="81"/>
    </location>
</feature>
<accession>A0A1M6JZI1</accession>
<organism evidence="2 3">
    <name type="scientific">Hymenobacter daecheongensis DSM 21074</name>
    <dbReference type="NCBI Taxonomy" id="1121955"/>
    <lineage>
        <taxon>Bacteria</taxon>
        <taxon>Pseudomonadati</taxon>
        <taxon>Bacteroidota</taxon>
        <taxon>Cytophagia</taxon>
        <taxon>Cytophagales</taxon>
        <taxon>Hymenobacteraceae</taxon>
        <taxon>Hymenobacter</taxon>
    </lineage>
</organism>
<gene>
    <name evidence="2" type="ORF">SAMN02745146_3332</name>
</gene>
<keyword evidence="3" id="KW-1185">Reference proteome</keyword>
<dbReference type="Proteomes" id="UP000184418">
    <property type="component" value="Unassembled WGS sequence"/>
</dbReference>
<protein>
    <submittedName>
        <fullName evidence="2">Uncharacterized protein</fullName>
    </submittedName>
</protein>
<dbReference type="OrthoDB" id="887058at2"/>
<name>A0A1M6JZI1_9BACT</name>